<keyword evidence="3" id="KW-1185">Reference proteome</keyword>
<protein>
    <recommendedName>
        <fullName evidence="4">PE domain-containing protein</fullName>
    </recommendedName>
</protein>
<dbReference type="Proteomes" id="UP001612741">
    <property type="component" value="Unassembled WGS sequence"/>
</dbReference>
<feature type="region of interest" description="Disordered" evidence="1">
    <location>
        <begin position="34"/>
        <end position="89"/>
    </location>
</feature>
<dbReference type="EMBL" id="JBITGY010000015">
    <property type="protein sequence ID" value="MFI6504636.1"/>
    <property type="molecule type" value="Genomic_DNA"/>
</dbReference>
<dbReference type="RefSeq" id="WP_397090448.1">
    <property type="nucleotide sequence ID" value="NZ_JBITGY010000015.1"/>
</dbReference>
<evidence type="ECO:0000313" key="3">
    <source>
        <dbReference type="Proteomes" id="UP001612741"/>
    </source>
</evidence>
<accession>A0ABW7Z8Z4</accession>
<proteinExistence type="predicted"/>
<organism evidence="2 3">
    <name type="scientific">Nonomuraea typhae</name>
    <dbReference type="NCBI Taxonomy" id="2603600"/>
    <lineage>
        <taxon>Bacteria</taxon>
        <taxon>Bacillati</taxon>
        <taxon>Actinomycetota</taxon>
        <taxon>Actinomycetes</taxon>
        <taxon>Streptosporangiales</taxon>
        <taxon>Streptosporangiaceae</taxon>
        <taxon>Nonomuraea</taxon>
    </lineage>
</organism>
<gene>
    <name evidence="2" type="ORF">ACIBG2_45125</name>
</gene>
<evidence type="ECO:0008006" key="4">
    <source>
        <dbReference type="Google" id="ProtNLM"/>
    </source>
</evidence>
<comment type="caution">
    <text evidence="2">The sequence shown here is derived from an EMBL/GenBank/DDBJ whole genome shotgun (WGS) entry which is preliminary data.</text>
</comment>
<sequence length="197" mass="20486">MRRTTSGAWETADATTAQYAPGRARLPFSGAEWGSLGTAAPSPPADGACREAPSAVVARDPRPTGALGVLGATLPRSPTGADEPAGQANHPVRVQHAWTGRLTGLSFEDMEVRQMSEILQQCHEVAEQSTEVAGDIQAFDATFAQAVARVQELVDASATASDRQILAVLLEASQAVRAAAEALYGAAKTAGDYADRV</sequence>
<evidence type="ECO:0000256" key="1">
    <source>
        <dbReference type="SAM" id="MobiDB-lite"/>
    </source>
</evidence>
<reference evidence="2 3" key="1">
    <citation type="submission" date="2024-10" db="EMBL/GenBank/DDBJ databases">
        <title>The Natural Products Discovery Center: Release of the First 8490 Sequenced Strains for Exploring Actinobacteria Biosynthetic Diversity.</title>
        <authorList>
            <person name="Kalkreuter E."/>
            <person name="Kautsar S.A."/>
            <person name="Yang D."/>
            <person name="Bader C.D."/>
            <person name="Teijaro C.N."/>
            <person name="Fluegel L."/>
            <person name="Davis C.M."/>
            <person name="Simpson J.R."/>
            <person name="Lauterbach L."/>
            <person name="Steele A.D."/>
            <person name="Gui C."/>
            <person name="Meng S."/>
            <person name="Li G."/>
            <person name="Viehrig K."/>
            <person name="Ye F."/>
            <person name="Su P."/>
            <person name="Kiefer A.F."/>
            <person name="Nichols A."/>
            <person name="Cepeda A.J."/>
            <person name="Yan W."/>
            <person name="Fan B."/>
            <person name="Jiang Y."/>
            <person name="Adhikari A."/>
            <person name="Zheng C.-J."/>
            <person name="Schuster L."/>
            <person name="Cowan T.M."/>
            <person name="Smanski M.J."/>
            <person name="Chevrette M.G."/>
            <person name="De Carvalho L.P.S."/>
            <person name="Shen B."/>
        </authorList>
    </citation>
    <scope>NUCLEOTIDE SEQUENCE [LARGE SCALE GENOMIC DNA]</scope>
    <source>
        <strain evidence="2 3">NPDC050545</strain>
    </source>
</reference>
<evidence type="ECO:0000313" key="2">
    <source>
        <dbReference type="EMBL" id="MFI6504636.1"/>
    </source>
</evidence>
<name>A0ABW7Z8Z4_9ACTN</name>